<evidence type="ECO:0000256" key="2">
    <source>
        <dbReference type="ARBA" id="ARBA00038006"/>
    </source>
</evidence>
<dbReference type="Proteomes" id="UP001558713">
    <property type="component" value="Unassembled WGS sequence"/>
</dbReference>
<feature type="region of interest" description="Disordered" evidence="4">
    <location>
        <begin position="106"/>
        <end position="156"/>
    </location>
</feature>
<name>A0ABD0ZDK4_CARAN</name>
<dbReference type="Pfam" id="PF07765">
    <property type="entry name" value="KIP1"/>
    <property type="match status" value="1"/>
</dbReference>
<proteinExistence type="inferred from homology"/>
<dbReference type="EMBL" id="JBANAX010000811">
    <property type="protein sequence ID" value="KAL1192767.1"/>
    <property type="molecule type" value="Genomic_DNA"/>
</dbReference>
<comment type="similarity">
    <text evidence="2">Belongs to the NET family.</text>
</comment>
<keyword evidence="1 3" id="KW-0175">Coiled coil</keyword>
<feature type="coiled-coil region" evidence="3">
    <location>
        <begin position="156"/>
        <end position="209"/>
    </location>
</feature>
<accession>A0ABD0ZDK4</accession>
<feature type="region of interest" description="Disordered" evidence="4">
    <location>
        <begin position="1"/>
        <end position="32"/>
    </location>
</feature>
<reference evidence="6 7" key="1">
    <citation type="submission" date="2024-04" db="EMBL/GenBank/DDBJ databases">
        <title>Genome assembly C_amara_ONT_v2.</title>
        <authorList>
            <person name="Yant L."/>
            <person name="Moore C."/>
            <person name="Slenker M."/>
        </authorList>
    </citation>
    <scope>NUCLEOTIDE SEQUENCE [LARGE SCALE GENOMIC DNA]</scope>
    <source>
        <tissue evidence="6">Leaf</tissue>
    </source>
</reference>
<evidence type="ECO:0000259" key="5">
    <source>
        <dbReference type="PROSITE" id="PS51774"/>
    </source>
</evidence>
<dbReference type="AlphaFoldDB" id="A0ABD0ZDK4"/>
<evidence type="ECO:0000313" key="7">
    <source>
        <dbReference type="Proteomes" id="UP001558713"/>
    </source>
</evidence>
<gene>
    <name evidence="6" type="ORF">V5N11_030851</name>
</gene>
<evidence type="ECO:0000256" key="3">
    <source>
        <dbReference type="SAM" id="Coils"/>
    </source>
</evidence>
<evidence type="ECO:0000256" key="1">
    <source>
        <dbReference type="ARBA" id="ARBA00023054"/>
    </source>
</evidence>
<keyword evidence="7" id="KW-1185">Reference proteome</keyword>
<comment type="caution">
    <text evidence="6">The sequence shown here is derived from an EMBL/GenBank/DDBJ whole genome shotgun (WGS) entry which is preliminary data.</text>
</comment>
<dbReference type="InterPro" id="IPR051861">
    <property type="entry name" value="NET_actin-binding_domain"/>
</dbReference>
<evidence type="ECO:0000256" key="4">
    <source>
        <dbReference type="SAM" id="MobiDB-lite"/>
    </source>
</evidence>
<dbReference type="PANTHER" id="PTHR32258">
    <property type="entry name" value="PROTEIN NETWORKED 4A"/>
    <property type="match status" value="1"/>
</dbReference>
<feature type="compositionally biased region" description="Polar residues" evidence="4">
    <location>
        <begin position="106"/>
        <end position="126"/>
    </location>
</feature>
<dbReference type="PANTHER" id="PTHR32258:SF53">
    <property type="entry name" value="PROTEIN NETWORKED 4B"/>
    <property type="match status" value="1"/>
</dbReference>
<feature type="coiled-coil region" evidence="3">
    <location>
        <begin position="245"/>
        <end position="286"/>
    </location>
</feature>
<feature type="compositionally biased region" description="Basic residues" evidence="4">
    <location>
        <begin position="10"/>
        <end position="21"/>
    </location>
</feature>
<dbReference type="PROSITE" id="PS51774">
    <property type="entry name" value="NAB"/>
    <property type="match status" value="1"/>
</dbReference>
<protein>
    <submittedName>
        <fullName evidence="6">Protein NETWORKED 4B</fullName>
    </submittedName>
</protein>
<organism evidence="6 7">
    <name type="scientific">Cardamine amara subsp. amara</name>
    <dbReference type="NCBI Taxonomy" id="228776"/>
    <lineage>
        <taxon>Eukaryota</taxon>
        <taxon>Viridiplantae</taxon>
        <taxon>Streptophyta</taxon>
        <taxon>Embryophyta</taxon>
        <taxon>Tracheophyta</taxon>
        <taxon>Spermatophyta</taxon>
        <taxon>Magnoliopsida</taxon>
        <taxon>eudicotyledons</taxon>
        <taxon>Gunneridae</taxon>
        <taxon>Pentapetalae</taxon>
        <taxon>rosids</taxon>
        <taxon>malvids</taxon>
        <taxon>Brassicales</taxon>
        <taxon>Brassicaceae</taxon>
        <taxon>Cardamineae</taxon>
        <taxon>Cardamine</taxon>
    </lineage>
</organism>
<feature type="domain" description="NAB" evidence="5">
    <location>
        <begin position="21"/>
        <end position="101"/>
    </location>
</feature>
<feature type="coiled-coil region" evidence="3">
    <location>
        <begin position="311"/>
        <end position="454"/>
    </location>
</feature>
<dbReference type="InterPro" id="IPR011684">
    <property type="entry name" value="NAB"/>
</dbReference>
<evidence type="ECO:0000313" key="6">
    <source>
        <dbReference type="EMBL" id="KAL1192767.1"/>
    </source>
</evidence>
<sequence length="512" mass="59361">MASSAALSKKQFKRSMTKKSHSWWWDSHNSPKNSKWLAENLEKMDDRVNHMLKLIEEDADSFAKKAQMYYQKRPELIHLVEEFYRMYRALAERYDHASGELQKNLPSEIQSQGSLELSSPKLSQRQAGHKEEEESSSLTDSGSESDHSSANDEDGDEALIRRMADLELELQETKQKLLIQQESVNSDNNVDLLNKISVYEGELREANEKICLHEEEIANLKIELQSCMSSGEETHLGAEQKSFDLDKEDTEEDAAATKVQALEEELSMAKEKLQDFEKETYSLKNELKIGIAAEEKLQSLHLELELAHKDTDAHRNKLNAEKKEVLKLQERLAMVKTSLQDRDNEIRALKTAVSDAEQKIFPEKAQIKGEMSKLLEERSQLGEQLRELESHIRLITEEKAEMEEKLKGESEKISIMRDESNVLRKEIEKREEKIKEMEKHMKELHMEQVRLRRRSSELVEEVEKTRVASLEVAEEKREAIRQLCMSLDHYRDGYNKLWRVVSGHKRGVVLAS</sequence>